<comment type="caution">
    <text evidence="1">The sequence shown here is derived from an EMBL/GenBank/DDBJ whole genome shotgun (WGS) entry which is preliminary data.</text>
</comment>
<dbReference type="AlphaFoldDB" id="A0A8S4QHG2"/>
<dbReference type="Proteomes" id="UP000838756">
    <property type="component" value="Unassembled WGS sequence"/>
</dbReference>
<dbReference type="EMBL" id="CAKXAJ010001197">
    <property type="protein sequence ID" value="CAH2207751.1"/>
    <property type="molecule type" value="Genomic_DNA"/>
</dbReference>
<accession>A0A8S4QHG2</accession>
<evidence type="ECO:0000313" key="1">
    <source>
        <dbReference type="EMBL" id="CAH2207751.1"/>
    </source>
</evidence>
<proteinExistence type="predicted"/>
<evidence type="ECO:0000313" key="2">
    <source>
        <dbReference type="Proteomes" id="UP000838756"/>
    </source>
</evidence>
<keyword evidence="2" id="KW-1185">Reference proteome</keyword>
<reference evidence="1" key="1">
    <citation type="submission" date="2022-03" db="EMBL/GenBank/DDBJ databases">
        <authorList>
            <person name="Lindestad O."/>
        </authorList>
    </citation>
    <scope>NUCLEOTIDE SEQUENCE</scope>
</reference>
<sequence length="174" mass="19940">MGFESKAGNGTKAFGASNNAEVQYQKGWSDFATHLRTSLAESEVSPKNIYKVKTPEELEIMTIDYVNIIREACEQAIPKPGSAKKSTIPPWWSKDLKKAKAEVKRKKRRIRNAAPERRQSVVNEYVEAKLLYTEKANCAATALRWKEFCNKQERESMWDGVYRVIRKTAGRHED</sequence>
<name>A0A8S4QHG2_9NEOP</name>
<feature type="non-terminal residue" evidence="1">
    <location>
        <position position="1"/>
    </location>
</feature>
<organism evidence="1 2">
    <name type="scientific">Pararge aegeria aegeria</name>
    <dbReference type="NCBI Taxonomy" id="348720"/>
    <lineage>
        <taxon>Eukaryota</taxon>
        <taxon>Metazoa</taxon>
        <taxon>Ecdysozoa</taxon>
        <taxon>Arthropoda</taxon>
        <taxon>Hexapoda</taxon>
        <taxon>Insecta</taxon>
        <taxon>Pterygota</taxon>
        <taxon>Neoptera</taxon>
        <taxon>Endopterygota</taxon>
        <taxon>Lepidoptera</taxon>
        <taxon>Glossata</taxon>
        <taxon>Ditrysia</taxon>
        <taxon>Papilionoidea</taxon>
        <taxon>Nymphalidae</taxon>
        <taxon>Satyrinae</taxon>
        <taxon>Satyrini</taxon>
        <taxon>Parargina</taxon>
        <taxon>Pararge</taxon>
    </lineage>
</organism>
<dbReference type="OrthoDB" id="411871at2759"/>
<protein>
    <submittedName>
        <fullName evidence="1">Jg1157 protein</fullName>
    </submittedName>
</protein>
<gene>
    <name evidence="1" type="primary">jg1157</name>
    <name evidence="1" type="ORF">PAEG_LOCUS371</name>
</gene>